<dbReference type="Proteomes" id="UP001172457">
    <property type="component" value="Chromosome 8"/>
</dbReference>
<keyword evidence="4" id="KW-1185">Reference proteome</keyword>
<feature type="compositionally biased region" description="Basic and acidic residues" evidence="1">
    <location>
        <begin position="26"/>
        <end position="44"/>
    </location>
</feature>
<dbReference type="Pfam" id="PF13966">
    <property type="entry name" value="zf-RVT"/>
    <property type="match status" value="1"/>
</dbReference>
<feature type="domain" description="Reverse transcriptase zinc-binding" evidence="2">
    <location>
        <begin position="51"/>
        <end position="101"/>
    </location>
</feature>
<proteinExistence type="predicted"/>
<evidence type="ECO:0000259" key="2">
    <source>
        <dbReference type="Pfam" id="PF13966"/>
    </source>
</evidence>
<dbReference type="EMBL" id="JARYMX010000008">
    <property type="protein sequence ID" value="KAJ9537117.1"/>
    <property type="molecule type" value="Genomic_DNA"/>
</dbReference>
<protein>
    <recommendedName>
        <fullName evidence="2">Reverse transcriptase zinc-binding domain-containing protein</fullName>
    </recommendedName>
</protein>
<reference evidence="3" key="1">
    <citation type="submission" date="2023-03" db="EMBL/GenBank/DDBJ databases">
        <title>Chromosome-scale reference genome and RAD-based genetic map of yellow starthistle (Centaurea solstitialis) reveal putative structural variation and QTLs associated with invader traits.</title>
        <authorList>
            <person name="Reatini B."/>
            <person name="Cang F.A."/>
            <person name="Jiang Q."/>
            <person name="Mckibben M.T.W."/>
            <person name="Barker M.S."/>
            <person name="Rieseberg L.H."/>
            <person name="Dlugosch K.M."/>
        </authorList>
    </citation>
    <scope>NUCLEOTIDE SEQUENCE</scope>
    <source>
        <strain evidence="3">CAN-66</strain>
        <tissue evidence="3">Leaf</tissue>
    </source>
</reference>
<organism evidence="3 4">
    <name type="scientific">Centaurea solstitialis</name>
    <name type="common">yellow star-thistle</name>
    <dbReference type="NCBI Taxonomy" id="347529"/>
    <lineage>
        <taxon>Eukaryota</taxon>
        <taxon>Viridiplantae</taxon>
        <taxon>Streptophyta</taxon>
        <taxon>Embryophyta</taxon>
        <taxon>Tracheophyta</taxon>
        <taxon>Spermatophyta</taxon>
        <taxon>Magnoliopsida</taxon>
        <taxon>eudicotyledons</taxon>
        <taxon>Gunneridae</taxon>
        <taxon>Pentapetalae</taxon>
        <taxon>asterids</taxon>
        <taxon>campanulids</taxon>
        <taxon>Asterales</taxon>
        <taxon>Asteraceae</taxon>
        <taxon>Carduoideae</taxon>
        <taxon>Cardueae</taxon>
        <taxon>Centaureinae</taxon>
        <taxon>Centaurea</taxon>
    </lineage>
</organism>
<dbReference type="InterPro" id="IPR026960">
    <property type="entry name" value="RVT-Znf"/>
</dbReference>
<accession>A0AA38SPZ3</accession>
<name>A0AA38SPZ3_9ASTR</name>
<evidence type="ECO:0000313" key="4">
    <source>
        <dbReference type="Proteomes" id="UP001172457"/>
    </source>
</evidence>
<evidence type="ECO:0000313" key="3">
    <source>
        <dbReference type="EMBL" id="KAJ9537117.1"/>
    </source>
</evidence>
<feature type="region of interest" description="Disordered" evidence="1">
    <location>
        <begin position="26"/>
        <end position="53"/>
    </location>
</feature>
<evidence type="ECO:0000256" key="1">
    <source>
        <dbReference type="SAM" id="MobiDB-lite"/>
    </source>
</evidence>
<sequence length="182" mass="21190">MTNNNIIQSNFPGLFKRKRLVSRHEIRGVLNRNDRGKTDKDSNKKTNNKLKKRPPPKIRLLLKRILTRTNLSKKGINTPSILCPLCALDEESVDHLFHSCSPLLQTILEHGKSIKWRKFLETAVGGLVWFIWKARNNVIFKGLRFSSSMVKDEFQATLFSWMKYKATCKFLSWQIWCTSPKS</sequence>
<gene>
    <name evidence="3" type="ORF">OSB04_029850</name>
</gene>
<comment type="caution">
    <text evidence="3">The sequence shown here is derived from an EMBL/GenBank/DDBJ whole genome shotgun (WGS) entry which is preliminary data.</text>
</comment>
<dbReference type="AlphaFoldDB" id="A0AA38SPZ3"/>